<dbReference type="PANTHER" id="PTHR11614">
    <property type="entry name" value="PHOSPHOLIPASE-RELATED"/>
    <property type="match status" value="1"/>
</dbReference>
<protein>
    <recommendedName>
        <fullName evidence="7">Serine aminopeptidase S33 domain-containing protein</fullName>
    </recommendedName>
</protein>
<gene>
    <name evidence="5" type="ORF">PPRIM_AZ9-3.1.T0810099</name>
</gene>
<proteinExistence type="predicted"/>
<evidence type="ECO:0000313" key="5">
    <source>
        <dbReference type="EMBL" id="CAD8088496.1"/>
    </source>
</evidence>
<evidence type="ECO:0008006" key="7">
    <source>
        <dbReference type="Google" id="ProtNLM"/>
    </source>
</evidence>
<feature type="region of interest" description="Disordered" evidence="2">
    <location>
        <begin position="374"/>
        <end position="415"/>
    </location>
</feature>
<dbReference type="Pfam" id="PF12146">
    <property type="entry name" value="Hydrolase_4"/>
    <property type="match status" value="1"/>
</dbReference>
<dbReference type="EMBL" id="CAJJDM010000084">
    <property type="protein sequence ID" value="CAD8088496.1"/>
    <property type="molecule type" value="Genomic_DNA"/>
</dbReference>
<evidence type="ECO:0000256" key="2">
    <source>
        <dbReference type="SAM" id="MobiDB-lite"/>
    </source>
</evidence>
<keyword evidence="6" id="KW-1185">Reference proteome</keyword>
<evidence type="ECO:0000313" key="6">
    <source>
        <dbReference type="Proteomes" id="UP000688137"/>
    </source>
</evidence>
<dbReference type="AlphaFoldDB" id="A0A8S1NDV1"/>
<dbReference type="Proteomes" id="UP000688137">
    <property type="component" value="Unassembled WGS sequence"/>
</dbReference>
<keyword evidence="1" id="KW-0694">RNA-binding</keyword>
<evidence type="ECO:0000259" key="3">
    <source>
        <dbReference type="Pfam" id="PF12146"/>
    </source>
</evidence>
<dbReference type="OMA" id="KQIMIDW"/>
<dbReference type="InterPro" id="IPR022742">
    <property type="entry name" value="Hydrolase_4"/>
</dbReference>
<accession>A0A8S1NDV1</accession>
<dbReference type="InterPro" id="IPR025715">
    <property type="entry name" value="FoP_C"/>
</dbReference>
<reference evidence="5" key="1">
    <citation type="submission" date="2021-01" db="EMBL/GenBank/DDBJ databases">
        <authorList>
            <consortium name="Genoscope - CEA"/>
            <person name="William W."/>
        </authorList>
    </citation>
    <scope>NUCLEOTIDE SEQUENCE</scope>
</reference>
<name>A0A8S1NDV1_PARPR</name>
<feature type="domain" description="Chromatin target of PRMT1 protein C-terminal" evidence="4">
    <location>
        <begin position="403"/>
        <end position="484"/>
    </location>
</feature>
<evidence type="ECO:0000259" key="4">
    <source>
        <dbReference type="Pfam" id="PF13865"/>
    </source>
</evidence>
<dbReference type="FunFam" id="3.40.50.1820:FF:000117">
    <property type="entry name" value="Monoglyceride lipase, putative"/>
    <property type="match status" value="1"/>
</dbReference>
<evidence type="ECO:0000256" key="1">
    <source>
        <dbReference type="ARBA" id="ARBA00022884"/>
    </source>
</evidence>
<comment type="caution">
    <text evidence="5">The sequence shown here is derived from an EMBL/GenBank/DDBJ whole genome shotgun (WGS) entry which is preliminary data.</text>
</comment>
<organism evidence="5 6">
    <name type="scientific">Paramecium primaurelia</name>
    <dbReference type="NCBI Taxonomy" id="5886"/>
    <lineage>
        <taxon>Eukaryota</taxon>
        <taxon>Sar</taxon>
        <taxon>Alveolata</taxon>
        <taxon>Ciliophora</taxon>
        <taxon>Intramacronucleata</taxon>
        <taxon>Oligohymenophorea</taxon>
        <taxon>Peniculida</taxon>
        <taxon>Parameciidae</taxon>
        <taxon>Paramecium</taxon>
    </lineage>
</organism>
<sequence length="505" mass="59083">MNLKEQESINDYFKDDSKFIGEFQMPDYKVMRGYIGGYGDELRLYYTKFDPPNKKASLCVVHGFGEHQGRFLHIADIFAKLNFAVHLIDLRGFGYSGGPRGSQTLKELHMDIEILLRQVSKDLPLFLYGHAMGGLLIISFLMRNPELKISGIITTAPMLGFPMDRKLKGIKYIAVKYFGHYMEDLVINTKLNITGMSKDDLHIQRCFEDKLMMPLLGIGMAKSILETLNYMESKVQTFKYPIIILHGKQDAVSSYHESVRFYEKCGSQDKSIKLFENGYHELQHDFEFLEMKQIMIDWCLIRMQKADPFGILLQSRLNYGIPIGKNNNIKILVGLLFFNYEIQGEILKILISNYSIDHNIQILQQKIMKNFRRNNNQSNRPFRNNRRPRQNFQRKFSRDDNDRNNNNQSDRRPFKRSFRFKKSGKFDAFRTGKRRFRKLSENKGENLENKLDKQLEQYKSGQQVVGNSASSKLDNALDAYFSRKGSNTKENNLDRELESYWKKNN</sequence>
<dbReference type="GO" id="GO:0003723">
    <property type="term" value="F:RNA binding"/>
    <property type="evidence" value="ECO:0007669"/>
    <property type="project" value="UniProtKB-KW"/>
</dbReference>
<dbReference type="Pfam" id="PF13865">
    <property type="entry name" value="FoP_duplication"/>
    <property type="match status" value="1"/>
</dbReference>
<dbReference type="InterPro" id="IPR051044">
    <property type="entry name" value="MAG_DAG_Lipase"/>
</dbReference>
<feature type="domain" description="Serine aminopeptidase S33" evidence="3">
    <location>
        <begin position="53"/>
        <end position="285"/>
    </location>
</feature>